<dbReference type="AlphaFoldDB" id="A0AA87ML96"/>
<comment type="caution">
    <text evidence="1">The sequence shown here is derived from an EMBL/GenBank/DDBJ whole genome shotgun (WGS) entry which is preliminary data.</text>
</comment>
<accession>A0AA87ML96</accession>
<protein>
    <submittedName>
        <fullName evidence="1">Uncharacterized protein</fullName>
    </submittedName>
</protein>
<evidence type="ECO:0000313" key="2">
    <source>
        <dbReference type="Proteomes" id="UP000001343"/>
    </source>
</evidence>
<gene>
    <name evidence="1" type="ORF">LEP1GSC125_4129</name>
</gene>
<dbReference type="Proteomes" id="UP000001343">
    <property type="component" value="Unassembled WGS sequence"/>
</dbReference>
<sequence>MYVDTTWDGKVPCVYFDTESGSLVKVEVPFEDLEKIKETVRQIHTSKYIRIVEYELAGS</sequence>
<proteinExistence type="predicted"/>
<dbReference type="EMBL" id="AKWM02000054">
    <property type="protein sequence ID" value="EKR99379.1"/>
    <property type="molecule type" value="Genomic_DNA"/>
</dbReference>
<organism evidence="1 2">
    <name type="scientific">Leptospira mayottensis 200901122</name>
    <dbReference type="NCBI Taxonomy" id="1193010"/>
    <lineage>
        <taxon>Bacteria</taxon>
        <taxon>Pseudomonadati</taxon>
        <taxon>Spirochaetota</taxon>
        <taxon>Spirochaetia</taxon>
        <taxon>Leptospirales</taxon>
        <taxon>Leptospiraceae</taxon>
        <taxon>Leptospira</taxon>
    </lineage>
</organism>
<name>A0AA87ML96_9LEPT</name>
<reference evidence="1 2" key="1">
    <citation type="journal article" date="2014" name="Int. J. Syst. Evol. Microbiol.">
        <title>Leptospira mayottensis sp. nov., a pathogenic species of the genus Leptospira isolated from humans.</title>
        <authorList>
            <person name="Bourhy P."/>
            <person name="Collet L."/>
            <person name="Brisse S."/>
            <person name="Picardeau M."/>
        </authorList>
    </citation>
    <scope>NUCLEOTIDE SEQUENCE [LARGE SCALE GENOMIC DNA]</scope>
    <source>
        <strain evidence="1 2">200901122</strain>
    </source>
</reference>
<evidence type="ECO:0000313" key="1">
    <source>
        <dbReference type="EMBL" id="EKR99379.1"/>
    </source>
</evidence>